<accession>A0A143DEB9</accession>
<dbReference type="KEGG" id="hjo:AY555_07680"/>
<protein>
    <submittedName>
        <fullName evidence="1">Uncharacterized protein</fullName>
    </submittedName>
</protein>
<organism evidence="1 2">
    <name type="scientific">Haematospirillum jordaniae</name>
    <dbReference type="NCBI Taxonomy" id="1549855"/>
    <lineage>
        <taxon>Bacteria</taxon>
        <taxon>Pseudomonadati</taxon>
        <taxon>Pseudomonadota</taxon>
        <taxon>Alphaproteobacteria</taxon>
        <taxon>Rhodospirillales</taxon>
        <taxon>Novispirillaceae</taxon>
        <taxon>Haematospirillum</taxon>
    </lineage>
</organism>
<name>A0A143DEB9_9PROT</name>
<reference evidence="1 2" key="1">
    <citation type="submission" date="2016-02" db="EMBL/GenBank/DDBJ databases">
        <title>Complete Genome of H5569, the type strain of the newly described species Haematospirillium jordaniae.</title>
        <authorList>
            <person name="Nicholson A.C."/>
            <person name="Humrighouse B.W."/>
            <person name="Loparov V."/>
            <person name="McQuiston J.R."/>
        </authorList>
    </citation>
    <scope>NUCLEOTIDE SEQUENCE [LARGE SCALE GENOMIC DNA]</scope>
    <source>
        <strain evidence="1 2">H5569</strain>
    </source>
</reference>
<keyword evidence="2" id="KW-1185">Reference proteome</keyword>
<dbReference type="STRING" id="1549855.AY555_07680"/>
<dbReference type="Proteomes" id="UP000076066">
    <property type="component" value="Chromosome"/>
</dbReference>
<dbReference type="EMBL" id="CP014525">
    <property type="protein sequence ID" value="AMW35075.1"/>
    <property type="molecule type" value="Genomic_DNA"/>
</dbReference>
<evidence type="ECO:0000313" key="2">
    <source>
        <dbReference type="Proteomes" id="UP000076066"/>
    </source>
</evidence>
<dbReference type="AlphaFoldDB" id="A0A143DEB9"/>
<gene>
    <name evidence="1" type="ORF">AY555_07680</name>
</gene>
<proteinExistence type="predicted"/>
<evidence type="ECO:0000313" key="1">
    <source>
        <dbReference type="EMBL" id="AMW35075.1"/>
    </source>
</evidence>
<sequence length="110" mass="12740">MAPRRHKSFCSSDDVGYQGTFHPRYLILEKKFPFLQANNLKLIALAIIAKSTYNFVKIAMLNPELGEAGQNLFPLFIINHRRQDTIKCWIDLILAENLWKGYGCFCAVYR</sequence>